<feature type="transmembrane region" description="Helical" evidence="8">
    <location>
        <begin position="502"/>
        <end position="525"/>
    </location>
</feature>
<evidence type="ECO:0000256" key="2">
    <source>
        <dbReference type="ARBA" id="ARBA00022475"/>
    </source>
</evidence>
<feature type="transmembrane region" description="Helical" evidence="8">
    <location>
        <begin position="331"/>
        <end position="355"/>
    </location>
</feature>
<feature type="transmembrane region" description="Helical" evidence="8">
    <location>
        <begin position="110"/>
        <end position="127"/>
    </location>
</feature>
<keyword evidence="5" id="KW-0560">Oxidoreductase</keyword>
<dbReference type="Pfam" id="PF00361">
    <property type="entry name" value="Proton_antipo_M"/>
    <property type="match status" value="1"/>
</dbReference>
<sequence length="690" mass="77806">MKSENLLLFIILFPMIGAFIGLGLGRINEKYRDVFNIIMTGIVFGVVTFLYKFVQSGSIELSVPYIMGTGLHLKLNMFRYIFAWITSFVWFLVTIYSTQYFINYKNRNRYYFFFILTFASTIGLFVSENILNLFTFFEIMSLTSYPLIIHDESEYSHEAGNIYIVMAISGGLILLMGLFLLFDYTKTLDISQLNVAVSNIGNVKYVISALIIIGFGVKAGMFPLHIWMPKAHPAAPAPASAILSGILVKTGIFGIIIMVNIIMAGDIVISAIILVIGFLNMFIGGFLAMFQRNIKRILAYSSMSQMGYILVGIGLVGMLKEHGAIAIYGSLYYVINHAIFKSLLFMIAGLIYIVLHELSINEIGGFGRNKNRLKVLFLIGMFSIIGMPGFNGYTGKTLLHVALSEAHHMYGGWWFTVAEIIFTISSAFTVAYLLKIFVAVFVEKNNPAIEQVKIKSKGIIYVPMVILSVVSIFIGIMPNKIFKLINKSIDVFPSQVYKEPHFYSASHIASAFLIILIGVGIYFLFIRTYLMKKQEEHWYYENYALNWISLEKNIYAPVGKVIFIVCSIILKIIDKGLIYSINTFNKLCKALTLREIKRGKGIKVQLKQWVETMVESSMTCINTTQKNIKKLTNIDEKNVLKSNDISNKINTSTTNLRKEAYKLGEKMNSVTYSIFVFAGVLVACLLIMIV</sequence>
<evidence type="ECO:0000256" key="1">
    <source>
        <dbReference type="ARBA" id="ARBA00004651"/>
    </source>
</evidence>
<feature type="transmembrane region" description="Helical" evidence="8">
    <location>
        <begin position="133"/>
        <end position="150"/>
    </location>
</feature>
<dbReference type="PANTHER" id="PTHR42682:SF4">
    <property type="entry name" value="NADH-UBIQUINONE_PLASTOQUINONE"/>
    <property type="match status" value="1"/>
</dbReference>
<evidence type="ECO:0000259" key="9">
    <source>
        <dbReference type="Pfam" id="PF00361"/>
    </source>
</evidence>
<keyword evidence="2" id="KW-1003">Cell membrane</keyword>
<feature type="transmembrane region" description="Helical" evidence="8">
    <location>
        <begin position="267"/>
        <end position="290"/>
    </location>
</feature>
<feature type="transmembrane region" description="Helical" evidence="8">
    <location>
        <begin position="670"/>
        <end position="689"/>
    </location>
</feature>
<feature type="transmembrane region" description="Helical" evidence="8">
    <location>
        <begin position="459"/>
        <end position="482"/>
    </location>
</feature>
<keyword evidence="3 7" id="KW-0812">Transmembrane</keyword>
<evidence type="ECO:0000256" key="8">
    <source>
        <dbReference type="SAM" id="Phobius"/>
    </source>
</evidence>
<feature type="transmembrane region" description="Helical" evidence="8">
    <location>
        <begin position="77"/>
        <end position="98"/>
    </location>
</feature>
<feature type="transmembrane region" description="Helical" evidence="8">
    <location>
        <begin position="413"/>
        <end position="438"/>
    </location>
</feature>
<feature type="transmembrane region" description="Helical" evidence="8">
    <location>
        <begin position="205"/>
        <end position="227"/>
    </location>
</feature>
<evidence type="ECO:0000256" key="5">
    <source>
        <dbReference type="ARBA" id="ARBA00023002"/>
    </source>
</evidence>
<gene>
    <name evidence="10" type="ORF">OW729_05540</name>
</gene>
<feature type="domain" description="NADH:quinone oxidoreductase/Mrp antiporter transmembrane" evidence="9">
    <location>
        <begin position="127"/>
        <end position="410"/>
    </location>
</feature>
<feature type="transmembrane region" description="Helical" evidence="8">
    <location>
        <begin position="375"/>
        <end position="393"/>
    </location>
</feature>
<feature type="transmembrane region" description="Helical" evidence="8">
    <location>
        <begin position="297"/>
        <end position="319"/>
    </location>
</feature>
<evidence type="ECO:0000313" key="11">
    <source>
        <dbReference type="Proteomes" id="UP001144612"/>
    </source>
</evidence>
<evidence type="ECO:0000256" key="4">
    <source>
        <dbReference type="ARBA" id="ARBA00022989"/>
    </source>
</evidence>
<evidence type="ECO:0000256" key="3">
    <source>
        <dbReference type="ARBA" id="ARBA00022692"/>
    </source>
</evidence>
<dbReference type="EMBL" id="JAPQFJ010000004">
    <property type="protein sequence ID" value="MCY6958069.1"/>
    <property type="molecule type" value="Genomic_DNA"/>
</dbReference>
<feature type="transmembrane region" description="Helical" evidence="8">
    <location>
        <begin position="239"/>
        <end position="261"/>
    </location>
</feature>
<comment type="caution">
    <text evidence="10">The sequence shown here is derived from an EMBL/GenBank/DDBJ whole genome shotgun (WGS) entry which is preliminary data.</text>
</comment>
<dbReference type="RefSeq" id="WP_268060479.1">
    <property type="nucleotide sequence ID" value="NZ_JAPQFJ010000004.1"/>
</dbReference>
<comment type="subcellular location">
    <subcellularLocation>
        <location evidence="1">Cell membrane</location>
        <topology evidence="1">Multi-pass membrane protein</topology>
    </subcellularLocation>
    <subcellularLocation>
        <location evidence="7">Membrane</location>
        <topology evidence="7">Multi-pass membrane protein</topology>
    </subcellularLocation>
</comment>
<dbReference type="InterPro" id="IPR052175">
    <property type="entry name" value="ComplexI-like_HydComp"/>
</dbReference>
<protein>
    <submittedName>
        <fullName evidence="10">Complex I subunit 5 family protein</fullName>
    </submittedName>
</protein>
<dbReference type="PANTHER" id="PTHR42682">
    <property type="entry name" value="HYDROGENASE-4 COMPONENT F"/>
    <property type="match status" value="1"/>
</dbReference>
<evidence type="ECO:0000313" key="10">
    <source>
        <dbReference type="EMBL" id="MCY6958069.1"/>
    </source>
</evidence>
<keyword evidence="4 8" id="KW-1133">Transmembrane helix</keyword>
<feature type="transmembrane region" description="Helical" evidence="8">
    <location>
        <begin position="34"/>
        <end position="54"/>
    </location>
</feature>
<feature type="transmembrane region" description="Helical" evidence="8">
    <location>
        <begin position="6"/>
        <end position="27"/>
    </location>
</feature>
<keyword evidence="6 8" id="KW-0472">Membrane</keyword>
<evidence type="ECO:0000256" key="7">
    <source>
        <dbReference type="RuleBase" id="RU000320"/>
    </source>
</evidence>
<evidence type="ECO:0000256" key="6">
    <source>
        <dbReference type="ARBA" id="ARBA00023136"/>
    </source>
</evidence>
<dbReference type="InterPro" id="IPR001750">
    <property type="entry name" value="ND/Mrp_TM"/>
</dbReference>
<organism evidence="10 11">
    <name type="scientific">Clostridium brassicae</name>
    <dbReference type="NCBI Taxonomy" id="2999072"/>
    <lineage>
        <taxon>Bacteria</taxon>
        <taxon>Bacillati</taxon>
        <taxon>Bacillota</taxon>
        <taxon>Clostridia</taxon>
        <taxon>Eubacteriales</taxon>
        <taxon>Clostridiaceae</taxon>
        <taxon>Clostridium</taxon>
    </lineage>
</organism>
<proteinExistence type="predicted"/>
<dbReference type="PRINTS" id="PR01434">
    <property type="entry name" value="NADHDHGNASE5"/>
</dbReference>
<dbReference type="Proteomes" id="UP001144612">
    <property type="component" value="Unassembled WGS sequence"/>
</dbReference>
<keyword evidence="11" id="KW-1185">Reference proteome</keyword>
<name>A0ABT4DAN2_9CLOT</name>
<reference evidence="10" key="1">
    <citation type="submission" date="2022-12" db="EMBL/GenBank/DDBJ databases">
        <title>Clostridium sp. nov., isolated from industrial wastewater.</title>
        <authorList>
            <person name="Jiayan W."/>
        </authorList>
    </citation>
    <scope>NUCLEOTIDE SEQUENCE</scope>
    <source>
        <strain evidence="10">ZC22-4</strain>
    </source>
</reference>
<accession>A0ABT4DAN2</accession>
<feature type="transmembrane region" description="Helical" evidence="8">
    <location>
        <begin position="162"/>
        <end position="185"/>
    </location>
</feature>